<feature type="transmembrane region" description="Helical" evidence="1">
    <location>
        <begin position="61"/>
        <end position="80"/>
    </location>
</feature>
<sequence length="430" mass="44710">MSGTGRQAWTGDETATPLYSALFLTAAALILMRIGLNGRVLDLVINYTAEGGTIVEKIHPAFWGLLAVAAVTFATVRVALDAWELRAVRALLGFCAVASALLVVAGLSGRSASVGYLLDSYVTLIVLAVLFAFPAAWRRGFGHLLLGYVVLSALVGIAEFLLRVRLMPFSESEAVFRPTALTSHPLELGLWCTAGLGFVAASDWRPLGRAAASAILVAGCVASGARLATMVTGACAAGLLVHGAGAGLPPEQRRQRRLLAGLGVVLLAPVLLAVLAAAGALGRFGGGIADENAMARVDVYGVFRFLSWGEILLGTDINAVLKIVNERFGLPFIESSFVVFAVQFGLIGAALFLGMLARLMRVLVAGSPGSVVMAVVAFFAVALSNNGLSTKTTAMFLIVTLAIAFHPPHPLASRNPLAPKNPLAPRSGAA</sequence>
<dbReference type="RefSeq" id="WP_127727555.1">
    <property type="nucleotide sequence ID" value="NZ_SACP01000003.1"/>
</dbReference>
<dbReference type="Proteomes" id="UP000286997">
    <property type="component" value="Unassembled WGS sequence"/>
</dbReference>
<accession>A0A437PE73</accession>
<evidence type="ECO:0000313" key="3">
    <source>
        <dbReference type="Proteomes" id="UP000286997"/>
    </source>
</evidence>
<proteinExistence type="predicted"/>
<feature type="transmembrane region" description="Helical" evidence="1">
    <location>
        <begin position="337"/>
        <end position="356"/>
    </location>
</feature>
<comment type="caution">
    <text evidence="2">The sequence shown here is derived from an EMBL/GenBank/DDBJ whole genome shotgun (WGS) entry which is preliminary data.</text>
</comment>
<gene>
    <name evidence="2" type="ORF">EOE48_04305</name>
</gene>
<feature type="transmembrane region" description="Helical" evidence="1">
    <location>
        <begin position="258"/>
        <end position="281"/>
    </location>
</feature>
<organism evidence="2 3">
    <name type="scientific">Methylobacterium oryzihabitans</name>
    <dbReference type="NCBI Taxonomy" id="2499852"/>
    <lineage>
        <taxon>Bacteria</taxon>
        <taxon>Pseudomonadati</taxon>
        <taxon>Pseudomonadota</taxon>
        <taxon>Alphaproteobacteria</taxon>
        <taxon>Hyphomicrobiales</taxon>
        <taxon>Methylobacteriaceae</taxon>
        <taxon>Methylobacterium</taxon>
    </lineage>
</organism>
<feature type="transmembrane region" description="Helical" evidence="1">
    <location>
        <begin position="363"/>
        <end position="382"/>
    </location>
</feature>
<name>A0A437PE73_9HYPH</name>
<protein>
    <submittedName>
        <fullName evidence="2">Uncharacterized protein</fullName>
    </submittedName>
</protein>
<dbReference type="AlphaFoldDB" id="A0A437PE73"/>
<dbReference type="InterPro" id="IPR048041">
    <property type="entry name" value="VpsF-like"/>
</dbReference>
<keyword evidence="1" id="KW-1133">Transmembrane helix</keyword>
<dbReference type="OrthoDB" id="7944166at2"/>
<dbReference type="NCBIfam" id="NF038256">
    <property type="entry name" value="exopoly_VpsF"/>
    <property type="match status" value="1"/>
</dbReference>
<keyword evidence="1" id="KW-0472">Membrane</keyword>
<feature type="transmembrane region" description="Helical" evidence="1">
    <location>
        <begin position="114"/>
        <end position="137"/>
    </location>
</feature>
<keyword evidence="1" id="KW-0812">Transmembrane</keyword>
<evidence type="ECO:0000313" key="2">
    <source>
        <dbReference type="EMBL" id="RVU20580.1"/>
    </source>
</evidence>
<feature type="transmembrane region" description="Helical" evidence="1">
    <location>
        <begin position="143"/>
        <end position="162"/>
    </location>
</feature>
<feature type="transmembrane region" description="Helical" evidence="1">
    <location>
        <begin position="86"/>
        <end position="107"/>
    </location>
</feature>
<evidence type="ECO:0000256" key="1">
    <source>
        <dbReference type="SAM" id="Phobius"/>
    </source>
</evidence>
<feature type="transmembrane region" description="Helical" evidence="1">
    <location>
        <begin position="18"/>
        <end position="36"/>
    </location>
</feature>
<reference evidence="2 3" key="1">
    <citation type="submission" date="2019-01" db="EMBL/GenBank/DDBJ databases">
        <authorList>
            <person name="Chen W.-M."/>
        </authorList>
    </citation>
    <scope>NUCLEOTIDE SEQUENCE [LARGE SCALE GENOMIC DNA]</scope>
    <source>
        <strain evidence="2 3">TER-1</strain>
    </source>
</reference>
<keyword evidence="3" id="KW-1185">Reference proteome</keyword>
<dbReference type="EMBL" id="SACP01000003">
    <property type="protein sequence ID" value="RVU20580.1"/>
    <property type="molecule type" value="Genomic_DNA"/>
</dbReference>